<dbReference type="OrthoDB" id="9807434at2"/>
<keyword evidence="11" id="KW-1185">Reference proteome</keyword>
<reference evidence="10 11" key="1">
    <citation type="journal article" date="2011" name="Stand. Genomic Sci.">
        <title>Complete genome sequence of the acetate-degrading sulfate reducer Desulfobacca acetoxidans type strain (ASRB2).</title>
        <authorList>
            <person name="Goker M."/>
            <person name="Teshima H."/>
            <person name="Lapidus A."/>
            <person name="Nolan M."/>
            <person name="Lucas S."/>
            <person name="Hammon N."/>
            <person name="Deshpande S."/>
            <person name="Cheng J.F."/>
            <person name="Tapia R."/>
            <person name="Han C."/>
            <person name="Goodwin L."/>
            <person name="Pitluck S."/>
            <person name="Huntemann M."/>
            <person name="Liolios K."/>
            <person name="Ivanova N."/>
            <person name="Pagani I."/>
            <person name="Mavromatis K."/>
            <person name="Ovchinikova G."/>
            <person name="Pati A."/>
            <person name="Chen A."/>
            <person name="Palaniappan K."/>
            <person name="Land M."/>
            <person name="Hauser L."/>
            <person name="Brambilla E.M."/>
            <person name="Rohde M."/>
            <person name="Spring S."/>
            <person name="Detter J.C."/>
            <person name="Woyke T."/>
            <person name="Bristow J."/>
            <person name="Eisen J.A."/>
            <person name="Markowitz V."/>
            <person name="Hugenholtz P."/>
            <person name="Kyrpides N.C."/>
            <person name="Klenk H.P."/>
        </authorList>
    </citation>
    <scope>NUCLEOTIDE SEQUENCE [LARGE SCALE GENOMIC DNA]</scope>
    <source>
        <strain evidence="11">ATCC 700848 / DSM 11109 / ASRB2</strain>
    </source>
</reference>
<dbReference type="RefSeq" id="WP_013705037.1">
    <property type="nucleotide sequence ID" value="NC_015388.1"/>
</dbReference>
<dbReference type="GO" id="GO:0006220">
    <property type="term" value="P:pyrimidine nucleotide metabolic process"/>
    <property type="evidence" value="ECO:0007669"/>
    <property type="project" value="UniProtKB-UniRule"/>
</dbReference>
<organism evidence="10 11">
    <name type="scientific">Desulfobacca acetoxidans (strain ATCC 700848 / DSM 11109 / ASRB2)</name>
    <dbReference type="NCBI Taxonomy" id="880072"/>
    <lineage>
        <taxon>Bacteria</taxon>
        <taxon>Pseudomonadati</taxon>
        <taxon>Thermodesulfobacteriota</taxon>
        <taxon>Desulfobaccia</taxon>
        <taxon>Desulfobaccales</taxon>
        <taxon>Desulfobaccaceae</taxon>
        <taxon>Desulfobacca</taxon>
    </lineage>
</organism>
<dbReference type="GO" id="GO:0036431">
    <property type="term" value="F:dCMP kinase activity"/>
    <property type="evidence" value="ECO:0007669"/>
    <property type="project" value="InterPro"/>
</dbReference>
<dbReference type="HOGENOM" id="CLU_079959_0_2_7"/>
<feature type="domain" description="Cytidylate kinase" evidence="9">
    <location>
        <begin position="11"/>
        <end position="223"/>
    </location>
</feature>
<comment type="catalytic activity">
    <reaction evidence="7 8">
        <text>CMP + ATP = CDP + ADP</text>
        <dbReference type="Rhea" id="RHEA:11600"/>
        <dbReference type="ChEBI" id="CHEBI:30616"/>
        <dbReference type="ChEBI" id="CHEBI:58069"/>
        <dbReference type="ChEBI" id="CHEBI:60377"/>
        <dbReference type="ChEBI" id="CHEBI:456216"/>
        <dbReference type="EC" id="2.7.4.25"/>
    </reaction>
</comment>
<dbReference type="NCBIfam" id="TIGR00017">
    <property type="entry name" value="cmk"/>
    <property type="match status" value="1"/>
</dbReference>
<accession>F2NGL5</accession>
<dbReference type="eggNOG" id="COG0283">
    <property type="taxonomic scope" value="Bacteria"/>
</dbReference>
<keyword evidence="8" id="KW-0963">Cytoplasm</keyword>
<dbReference type="Gene3D" id="3.40.50.300">
    <property type="entry name" value="P-loop containing nucleotide triphosphate hydrolases"/>
    <property type="match status" value="1"/>
</dbReference>
<dbReference type="Pfam" id="PF02224">
    <property type="entry name" value="Cytidylate_kin"/>
    <property type="match status" value="1"/>
</dbReference>
<keyword evidence="2 8" id="KW-0808">Transferase</keyword>
<evidence type="ECO:0000313" key="10">
    <source>
        <dbReference type="EMBL" id="AEB07922.1"/>
    </source>
</evidence>
<evidence type="ECO:0000256" key="5">
    <source>
        <dbReference type="ARBA" id="ARBA00022840"/>
    </source>
</evidence>
<name>F2NGL5_DESAR</name>
<keyword evidence="5 8" id="KW-0067">ATP-binding</keyword>
<dbReference type="CDD" id="cd02020">
    <property type="entry name" value="CMPK"/>
    <property type="match status" value="1"/>
</dbReference>
<evidence type="ECO:0000256" key="3">
    <source>
        <dbReference type="ARBA" id="ARBA00022741"/>
    </source>
</evidence>
<reference evidence="11" key="2">
    <citation type="submission" date="2011-03" db="EMBL/GenBank/DDBJ databases">
        <title>The complete genome of Desulfobacca acetoxidans DSM 11109.</title>
        <authorList>
            <consortium name="US DOE Joint Genome Institute (JGI-PGF)"/>
            <person name="Lucas S."/>
            <person name="Copeland A."/>
            <person name="Lapidus A."/>
            <person name="Bruce D."/>
            <person name="Goodwin L."/>
            <person name="Pitluck S."/>
            <person name="Peters L."/>
            <person name="Kyrpides N."/>
            <person name="Mavromatis K."/>
            <person name="Ivanova N."/>
            <person name="Ovchinnikova G."/>
            <person name="Teshima H."/>
            <person name="Detter J.C."/>
            <person name="Han C."/>
            <person name="Land M."/>
            <person name="Hauser L."/>
            <person name="Markowitz V."/>
            <person name="Cheng J.-F."/>
            <person name="Hugenholtz P."/>
            <person name="Woyke T."/>
            <person name="Wu D."/>
            <person name="Spring S."/>
            <person name="Schueler E."/>
            <person name="Brambilla E."/>
            <person name="Klenk H.-P."/>
            <person name="Eisen J.A."/>
        </authorList>
    </citation>
    <scope>NUCLEOTIDE SEQUENCE [LARGE SCALE GENOMIC DNA]</scope>
    <source>
        <strain evidence="11">ATCC 700848 / DSM 11109 / ASRB2</strain>
    </source>
</reference>
<evidence type="ECO:0000259" key="9">
    <source>
        <dbReference type="Pfam" id="PF02224"/>
    </source>
</evidence>
<dbReference type="GO" id="GO:0005737">
    <property type="term" value="C:cytoplasm"/>
    <property type="evidence" value="ECO:0007669"/>
    <property type="project" value="UniProtKB-SubCell"/>
</dbReference>
<comment type="similarity">
    <text evidence="1 8">Belongs to the cytidylate kinase family. Type 1 subfamily.</text>
</comment>
<evidence type="ECO:0000256" key="4">
    <source>
        <dbReference type="ARBA" id="ARBA00022777"/>
    </source>
</evidence>
<evidence type="ECO:0000256" key="8">
    <source>
        <dbReference type="HAMAP-Rule" id="MF_00238"/>
    </source>
</evidence>
<protein>
    <recommendedName>
        <fullName evidence="8">Cytidylate kinase</fullName>
        <shortName evidence="8">CK</shortName>
        <ecNumber evidence="8">2.7.4.25</ecNumber>
    </recommendedName>
    <alternativeName>
        <fullName evidence="8">Cytidine monophosphate kinase</fullName>
        <shortName evidence="8">CMP kinase</shortName>
    </alternativeName>
</protein>
<dbReference type="KEGG" id="dao:Desac_0023"/>
<gene>
    <name evidence="8" type="primary">cmk</name>
    <name evidence="10" type="ordered locus">Desac_0023</name>
</gene>
<evidence type="ECO:0000256" key="7">
    <source>
        <dbReference type="ARBA" id="ARBA00048478"/>
    </source>
</evidence>
<sequence>MPPDQPRRVIVTIDGPAGAGKSSIAKRLAGRLDLLYLESGAFYRAVALMAVRQPQFLRNSQGLEDFLATFQLQVVSKNEGFRLFVAGQDITAGIRDPEVSRIASQVATLRPVRQWVHDRLRQIAGSGGVIAEGRDMGTKVFPEAEVKIFLDASLEVRAHRRWLELQNQGNTLRENAILEDIAQRDRRDRERVEDPLSMPPGAHYIDSTAYDLKRVEDICLHLIQPCIKTG</sequence>
<dbReference type="GO" id="GO:0005524">
    <property type="term" value="F:ATP binding"/>
    <property type="evidence" value="ECO:0007669"/>
    <property type="project" value="UniProtKB-UniRule"/>
</dbReference>
<feature type="binding site" evidence="8">
    <location>
        <begin position="15"/>
        <end position="23"/>
    </location>
    <ligand>
        <name>ATP</name>
        <dbReference type="ChEBI" id="CHEBI:30616"/>
    </ligand>
</feature>
<evidence type="ECO:0000256" key="1">
    <source>
        <dbReference type="ARBA" id="ARBA00009427"/>
    </source>
</evidence>
<evidence type="ECO:0000256" key="2">
    <source>
        <dbReference type="ARBA" id="ARBA00022679"/>
    </source>
</evidence>
<dbReference type="Proteomes" id="UP000000483">
    <property type="component" value="Chromosome"/>
</dbReference>
<dbReference type="EMBL" id="CP002629">
    <property type="protein sequence ID" value="AEB07922.1"/>
    <property type="molecule type" value="Genomic_DNA"/>
</dbReference>
<comment type="catalytic activity">
    <reaction evidence="6 8">
        <text>dCMP + ATP = dCDP + ADP</text>
        <dbReference type="Rhea" id="RHEA:25094"/>
        <dbReference type="ChEBI" id="CHEBI:30616"/>
        <dbReference type="ChEBI" id="CHEBI:57566"/>
        <dbReference type="ChEBI" id="CHEBI:58593"/>
        <dbReference type="ChEBI" id="CHEBI:456216"/>
        <dbReference type="EC" id="2.7.4.25"/>
    </reaction>
</comment>
<dbReference type="InterPro" id="IPR011994">
    <property type="entry name" value="Cytidylate_kinase_dom"/>
</dbReference>
<evidence type="ECO:0000313" key="11">
    <source>
        <dbReference type="Proteomes" id="UP000000483"/>
    </source>
</evidence>
<dbReference type="InterPro" id="IPR027417">
    <property type="entry name" value="P-loop_NTPase"/>
</dbReference>
<dbReference type="EC" id="2.7.4.25" evidence="8"/>
<dbReference type="SUPFAM" id="SSF52540">
    <property type="entry name" value="P-loop containing nucleoside triphosphate hydrolases"/>
    <property type="match status" value="1"/>
</dbReference>
<dbReference type="GO" id="GO:0036430">
    <property type="term" value="F:CMP kinase activity"/>
    <property type="evidence" value="ECO:0007669"/>
    <property type="project" value="RHEA"/>
</dbReference>
<keyword evidence="3 8" id="KW-0547">Nucleotide-binding</keyword>
<dbReference type="STRING" id="880072.Desac_0023"/>
<dbReference type="InterPro" id="IPR003136">
    <property type="entry name" value="Cytidylate_kin"/>
</dbReference>
<keyword evidence="4 8" id="KW-0418">Kinase</keyword>
<proteinExistence type="inferred from homology"/>
<comment type="subcellular location">
    <subcellularLocation>
        <location evidence="8">Cytoplasm</location>
    </subcellularLocation>
</comment>
<dbReference type="HAMAP" id="MF_00238">
    <property type="entry name" value="Cytidyl_kinase_type1"/>
    <property type="match status" value="1"/>
</dbReference>
<dbReference type="AlphaFoldDB" id="F2NGL5"/>
<evidence type="ECO:0000256" key="6">
    <source>
        <dbReference type="ARBA" id="ARBA00047615"/>
    </source>
</evidence>